<sequence>MKVRFVGTKNRTALWYVGAFYKRIVHETTKTAGGSTFPPVMALYTRPNSVQNMVDQSVMRIIHLLDMKAVEREGEGGARWTGF</sequence>
<dbReference type="EMBL" id="JAGMUX010000023">
    <property type="protein sequence ID" value="KAH7230040.1"/>
    <property type="molecule type" value="Genomic_DNA"/>
</dbReference>
<comment type="caution">
    <text evidence="1">The sequence shown here is derived from an EMBL/GenBank/DDBJ whole genome shotgun (WGS) entry which is preliminary data.</text>
</comment>
<feature type="non-terminal residue" evidence="1">
    <location>
        <position position="83"/>
    </location>
</feature>
<dbReference type="Proteomes" id="UP000720189">
    <property type="component" value="Unassembled WGS sequence"/>
</dbReference>
<reference evidence="1" key="1">
    <citation type="journal article" date="2021" name="Nat. Commun.">
        <title>Genetic determinants of endophytism in the Arabidopsis root mycobiome.</title>
        <authorList>
            <person name="Mesny F."/>
            <person name="Miyauchi S."/>
            <person name="Thiergart T."/>
            <person name="Pickel B."/>
            <person name="Atanasova L."/>
            <person name="Karlsson M."/>
            <person name="Huettel B."/>
            <person name="Barry K.W."/>
            <person name="Haridas S."/>
            <person name="Chen C."/>
            <person name="Bauer D."/>
            <person name="Andreopoulos W."/>
            <person name="Pangilinan J."/>
            <person name="LaButti K."/>
            <person name="Riley R."/>
            <person name="Lipzen A."/>
            <person name="Clum A."/>
            <person name="Drula E."/>
            <person name="Henrissat B."/>
            <person name="Kohler A."/>
            <person name="Grigoriev I.V."/>
            <person name="Martin F.M."/>
            <person name="Hacquard S."/>
        </authorList>
    </citation>
    <scope>NUCLEOTIDE SEQUENCE</scope>
    <source>
        <strain evidence="1">MPI-CAGE-AT-0023</strain>
    </source>
</reference>
<dbReference type="GeneID" id="70224146"/>
<proteinExistence type="predicted"/>
<dbReference type="RefSeq" id="XP_046042851.1">
    <property type="nucleotide sequence ID" value="XM_046194192.1"/>
</dbReference>
<evidence type="ECO:0000313" key="2">
    <source>
        <dbReference type="Proteomes" id="UP000720189"/>
    </source>
</evidence>
<dbReference type="InterPro" id="IPR036551">
    <property type="entry name" value="Flavin_trans-like"/>
</dbReference>
<gene>
    <name evidence="1" type="ORF">BKA55DRAFT_583289</name>
</gene>
<organism evidence="1 2">
    <name type="scientific">Fusarium redolens</name>
    <dbReference type="NCBI Taxonomy" id="48865"/>
    <lineage>
        <taxon>Eukaryota</taxon>
        <taxon>Fungi</taxon>
        <taxon>Dikarya</taxon>
        <taxon>Ascomycota</taxon>
        <taxon>Pezizomycotina</taxon>
        <taxon>Sordariomycetes</taxon>
        <taxon>Hypocreomycetidae</taxon>
        <taxon>Hypocreales</taxon>
        <taxon>Nectriaceae</taxon>
        <taxon>Fusarium</taxon>
        <taxon>Fusarium redolens species complex</taxon>
    </lineage>
</organism>
<protein>
    <submittedName>
        <fullName evidence="1">Uncharacterized protein</fullName>
    </submittedName>
</protein>
<keyword evidence="2" id="KW-1185">Reference proteome</keyword>
<dbReference type="Gene3D" id="3.40.50.1950">
    <property type="entry name" value="Flavin prenyltransferase-like"/>
    <property type="match status" value="1"/>
</dbReference>
<dbReference type="AlphaFoldDB" id="A0A9P9JS21"/>
<name>A0A9P9JS21_FUSRE</name>
<dbReference type="GO" id="GO:0003824">
    <property type="term" value="F:catalytic activity"/>
    <property type="evidence" value="ECO:0007669"/>
    <property type="project" value="InterPro"/>
</dbReference>
<evidence type="ECO:0000313" key="1">
    <source>
        <dbReference type="EMBL" id="KAH7230040.1"/>
    </source>
</evidence>
<accession>A0A9P9JS21</accession>